<comment type="caution">
    <text evidence="2">The sequence shown here is derived from an EMBL/GenBank/DDBJ whole genome shotgun (WGS) entry which is preliminary data.</text>
</comment>
<dbReference type="Proteomes" id="UP000314294">
    <property type="component" value="Unassembled WGS sequence"/>
</dbReference>
<gene>
    <name evidence="2" type="ORF">EYF80_041441</name>
</gene>
<evidence type="ECO:0000256" key="1">
    <source>
        <dbReference type="SAM" id="MobiDB-lite"/>
    </source>
</evidence>
<protein>
    <submittedName>
        <fullName evidence="2">Uncharacterized protein</fullName>
    </submittedName>
</protein>
<dbReference type="EMBL" id="SRLO01000700">
    <property type="protein sequence ID" value="TNN48362.1"/>
    <property type="molecule type" value="Genomic_DNA"/>
</dbReference>
<evidence type="ECO:0000313" key="2">
    <source>
        <dbReference type="EMBL" id="TNN48362.1"/>
    </source>
</evidence>
<organism evidence="2 3">
    <name type="scientific">Liparis tanakae</name>
    <name type="common">Tanaka's snailfish</name>
    <dbReference type="NCBI Taxonomy" id="230148"/>
    <lineage>
        <taxon>Eukaryota</taxon>
        <taxon>Metazoa</taxon>
        <taxon>Chordata</taxon>
        <taxon>Craniata</taxon>
        <taxon>Vertebrata</taxon>
        <taxon>Euteleostomi</taxon>
        <taxon>Actinopterygii</taxon>
        <taxon>Neopterygii</taxon>
        <taxon>Teleostei</taxon>
        <taxon>Neoteleostei</taxon>
        <taxon>Acanthomorphata</taxon>
        <taxon>Eupercaria</taxon>
        <taxon>Perciformes</taxon>
        <taxon>Cottioidei</taxon>
        <taxon>Cottales</taxon>
        <taxon>Liparidae</taxon>
        <taxon>Liparis</taxon>
    </lineage>
</organism>
<evidence type="ECO:0000313" key="3">
    <source>
        <dbReference type="Proteomes" id="UP000314294"/>
    </source>
</evidence>
<keyword evidence="3" id="KW-1185">Reference proteome</keyword>
<accession>A0A4Z2G724</accession>
<proteinExistence type="predicted"/>
<name>A0A4Z2G724_9TELE</name>
<sequence length="152" mass="16697">MGNRSASSQPQRVAVLLQRDEGGAHHPQVVFVTVAGLHAVARLRLGLSTGLPLQLSMCHKSQRETEEGVCEVCVLLSNTDIHTSVGGLEGANQEASIRVHDTIIQPDLRDKERKRFIPQKKVMSDTDDVSPSRRQTCRPADLQTCRPADLQP</sequence>
<reference evidence="2 3" key="1">
    <citation type="submission" date="2019-03" db="EMBL/GenBank/DDBJ databases">
        <title>First draft genome of Liparis tanakae, snailfish: a comprehensive survey of snailfish specific genes.</title>
        <authorList>
            <person name="Kim W."/>
            <person name="Song I."/>
            <person name="Jeong J.-H."/>
            <person name="Kim D."/>
            <person name="Kim S."/>
            <person name="Ryu S."/>
            <person name="Song J.Y."/>
            <person name="Lee S.K."/>
        </authorList>
    </citation>
    <scope>NUCLEOTIDE SEQUENCE [LARGE SCALE GENOMIC DNA]</scope>
    <source>
        <tissue evidence="2">Muscle</tissue>
    </source>
</reference>
<feature type="region of interest" description="Disordered" evidence="1">
    <location>
        <begin position="119"/>
        <end position="152"/>
    </location>
</feature>
<dbReference type="AlphaFoldDB" id="A0A4Z2G724"/>